<reference evidence="2 3" key="1">
    <citation type="submission" date="2020-08" db="EMBL/GenBank/DDBJ databases">
        <title>Genomic Encyclopedia of Type Strains, Phase III (KMG-III): the genomes of soil and plant-associated and newly described type strains.</title>
        <authorList>
            <person name="Whitman W."/>
        </authorList>
    </citation>
    <scope>NUCLEOTIDE SEQUENCE [LARGE SCALE GENOMIC DNA]</scope>
    <source>
        <strain evidence="2 3">CECT 8075</strain>
    </source>
</reference>
<evidence type="ECO:0000313" key="3">
    <source>
        <dbReference type="Proteomes" id="UP000536179"/>
    </source>
</evidence>
<dbReference type="RefSeq" id="WP_184306654.1">
    <property type="nucleotide sequence ID" value="NZ_JACHXU010000016.1"/>
</dbReference>
<dbReference type="Proteomes" id="UP000536179">
    <property type="component" value="Unassembled WGS sequence"/>
</dbReference>
<evidence type="ECO:0000313" key="2">
    <source>
        <dbReference type="EMBL" id="MBB3208468.1"/>
    </source>
</evidence>
<sequence>MAKLILHTPFAVWMDYSATNPGGWHEDKAHGTADLSRRSDAGGRVES</sequence>
<accession>A0A7W5E2M4</accession>
<gene>
    <name evidence="2" type="ORF">FHS27_004297</name>
</gene>
<protein>
    <submittedName>
        <fullName evidence="2">Uncharacterized protein</fullName>
    </submittedName>
</protein>
<name>A0A7W5E2M4_9BACT</name>
<dbReference type="EMBL" id="JACHXU010000016">
    <property type="protein sequence ID" value="MBB3208468.1"/>
    <property type="molecule type" value="Genomic_DNA"/>
</dbReference>
<proteinExistence type="predicted"/>
<evidence type="ECO:0000256" key="1">
    <source>
        <dbReference type="SAM" id="MobiDB-lite"/>
    </source>
</evidence>
<dbReference type="AlphaFoldDB" id="A0A7W5E2M4"/>
<feature type="compositionally biased region" description="Basic and acidic residues" evidence="1">
    <location>
        <begin position="24"/>
        <end position="47"/>
    </location>
</feature>
<organism evidence="2 3">
    <name type="scientific">Aporhodopirellula rubra</name>
    <dbReference type="NCBI Taxonomy" id="980271"/>
    <lineage>
        <taxon>Bacteria</taxon>
        <taxon>Pseudomonadati</taxon>
        <taxon>Planctomycetota</taxon>
        <taxon>Planctomycetia</taxon>
        <taxon>Pirellulales</taxon>
        <taxon>Pirellulaceae</taxon>
        <taxon>Aporhodopirellula</taxon>
    </lineage>
</organism>
<feature type="region of interest" description="Disordered" evidence="1">
    <location>
        <begin position="23"/>
        <end position="47"/>
    </location>
</feature>
<keyword evidence="3" id="KW-1185">Reference proteome</keyword>
<comment type="caution">
    <text evidence="2">The sequence shown here is derived from an EMBL/GenBank/DDBJ whole genome shotgun (WGS) entry which is preliminary data.</text>
</comment>